<accession>A0ABT2N8E5</accession>
<evidence type="ECO:0000256" key="6">
    <source>
        <dbReference type="ARBA" id="ARBA00023277"/>
    </source>
</evidence>
<feature type="domain" description="GH10" evidence="11">
    <location>
        <begin position="35"/>
        <end position="352"/>
    </location>
</feature>
<keyword evidence="7 9" id="KW-0326">Glycosidase</keyword>
<comment type="catalytic activity">
    <reaction evidence="1 9">
        <text>Endohydrolysis of (1-&gt;4)-beta-D-xylosidic linkages in xylans.</text>
        <dbReference type="EC" id="3.2.1.8"/>
    </reaction>
</comment>
<reference evidence="12 13" key="1">
    <citation type="journal article" date="2022" name="Front. Microbiol.">
        <title>High genomic differentiation and limited gene flow indicate recent cryptic speciation within the genus Laspinema (cyanobacteria).</title>
        <authorList>
            <person name="Stanojkovic A."/>
            <person name="Skoupy S."/>
            <person name="Skaloud P."/>
            <person name="Dvorak P."/>
        </authorList>
    </citation>
    <scope>NUCLEOTIDE SEQUENCE [LARGE SCALE GENOMIC DNA]</scope>
    <source>
        <strain evidence="12 13">D3b</strain>
    </source>
</reference>
<evidence type="ECO:0000256" key="3">
    <source>
        <dbReference type="ARBA" id="ARBA00022651"/>
    </source>
</evidence>
<dbReference type="PANTHER" id="PTHR31490">
    <property type="entry name" value="GLYCOSYL HYDROLASE"/>
    <property type="match status" value="1"/>
</dbReference>
<evidence type="ECO:0000256" key="7">
    <source>
        <dbReference type="ARBA" id="ARBA00023295"/>
    </source>
</evidence>
<dbReference type="EMBL" id="JAMXFA010000018">
    <property type="protein sequence ID" value="MCT7978967.1"/>
    <property type="molecule type" value="Genomic_DNA"/>
</dbReference>
<evidence type="ECO:0000256" key="1">
    <source>
        <dbReference type="ARBA" id="ARBA00000681"/>
    </source>
</evidence>
<name>A0ABT2N8E5_9CYAN</name>
<evidence type="ECO:0000259" key="11">
    <source>
        <dbReference type="PROSITE" id="PS51760"/>
    </source>
</evidence>
<keyword evidence="13" id="KW-1185">Reference proteome</keyword>
<comment type="caution">
    <text evidence="12">The sequence shown here is derived from an EMBL/GenBank/DDBJ whole genome shotgun (WGS) entry which is preliminary data.</text>
</comment>
<proteinExistence type="inferred from homology"/>
<dbReference type="InterPro" id="IPR017853">
    <property type="entry name" value="GH"/>
</dbReference>
<feature type="chain" id="PRO_5047490424" description="Beta-xylanase" evidence="10">
    <location>
        <begin position="27"/>
        <end position="357"/>
    </location>
</feature>
<evidence type="ECO:0000256" key="8">
    <source>
        <dbReference type="ARBA" id="ARBA00023326"/>
    </source>
</evidence>
<dbReference type="SUPFAM" id="SSF51445">
    <property type="entry name" value="(Trans)glycosidases"/>
    <property type="match status" value="1"/>
</dbReference>
<keyword evidence="5 9" id="KW-0378">Hydrolase</keyword>
<gene>
    <name evidence="12" type="ORF">NG792_14740</name>
</gene>
<dbReference type="PANTHER" id="PTHR31490:SF88">
    <property type="entry name" value="BETA-XYLANASE"/>
    <property type="match status" value="1"/>
</dbReference>
<evidence type="ECO:0000256" key="9">
    <source>
        <dbReference type="RuleBase" id="RU361174"/>
    </source>
</evidence>
<evidence type="ECO:0000256" key="4">
    <source>
        <dbReference type="ARBA" id="ARBA00022729"/>
    </source>
</evidence>
<organism evidence="12 13">
    <name type="scientific">Laspinema olomoucense D3b</name>
    <dbReference type="NCBI Taxonomy" id="2953688"/>
    <lineage>
        <taxon>Bacteria</taxon>
        <taxon>Bacillati</taxon>
        <taxon>Cyanobacteriota</taxon>
        <taxon>Cyanophyceae</taxon>
        <taxon>Oscillatoriophycideae</taxon>
        <taxon>Oscillatoriales</taxon>
        <taxon>Laspinemataceae</taxon>
        <taxon>Laspinema</taxon>
        <taxon>Laspinema olomoucense</taxon>
    </lineage>
</organism>
<keyword evidence="4 10" id="KW-0732">Signal</keyword>
<dbReference type="Proteomes" id="UP001525961">
    <property type="component" value="Unassembled WGS sequence"/>
</dbReference>
<feature type="signal peptide" evidence="10">
    <location>
        <begin position="1"/>
        <end position="26"/>
    </location>
</feature>
<dbReference type="InterPro" id="IPR044846">
    <property type="entry name" value="GH10"/>
</dbReference>
<dbReference type="InterPro" id="IPR001000">
    <property type="entry name" value="GH10_dom"/>
</dbReference>
<dbReference type="SMART" id="SM00633">
    <property type="entry name" value="Glyco_10"/>
    <property type="match status" value="1"/>
</dbReference>
<dbReference type="RefSeq" id="WP_261235890.1">
    <property type="nucleotide sequence ID" value="NZ_JAMXFA010000018.1"/>
</dbReference>
<sequence>MKLRSFIAYILVMLAIVWSISSASIATNPEPQPTDLAGESLRSLAAKRDFLIGTAVKPQPLQDEPTYREVVAREFNIIIPENHTKFSRLHPERDRYDFTQADAIVQFAKEHDIKVIGHALAWFHALPRWVVEGNFSREELMEILHDHIQTVVDHYRGQIYAWDVVNEPVEANGSLRETIWYKTIGPEYIDLALRWTREADPDTLLYINDYAEGLNSKSQSFYNLAKELRQRGAPLDAVGFQTHVGFLSSDNSEEVAENMKRYAELGLEVMITEMDVPIDQFSGTPEEQLEAQAKMYQDFLKVCLDASNCNTLVMWGFTDRHTWLTGFTGSKDPLIFDKSYQPKPAYHAMWEELKGTE</sequence>
<dbReference type="Gene3D" id="3.20.20.80">
    <property type="entry name" value="Glycosidases"/>
    <property type="match status" value="1"/>
</dbReference>
<protein>
    <recommendedName>
        <fullName evidence="9">Beta-xylanase</fullName>
        <ecNumber evidence="9">3.2.1.8</ecNumber>
    </recommendedName>
</protein>
<dbReference type="PRINTS" id="PR00134">
    <property type="entry name" value="GLHYDRLASE10"/>
</dbReference>
<dbReference type="Pfam" id="PF00331">
    <property type="entry name" value="Glyco_hydro_10"/>
    <property type="match status" value="1"/>
</dbReference>
<dbReference type="EC" id="3.2.1.8" evidence="9"/>
<keyword evidence="8 9" id="KW-0624">Polysaccharide degradation</keyword>
<evidence type="ECO:0000256" key="2">
    <source>
        <dbReference type="ARBA" id="ARBA00007495"/>
    </source>
</evidence>
<evidence type="ECO:0000256" key="5">
    <source>
        <dbReference type="ARBA" id="ARBA00022801"/>
    </source>
</evidence>
<dbReference type="PROSITE" id="PS51760">
    <property type="entry name" value="GH10_2"/>
    <property type="match status" value="1"/>
</dbReference>
<evidence type="ECO:0000313" key="12">
    <source>
        <dbReference type="EMBL" id="MCT7978967.1"/>
    </source>
</evidence>
<keyword evidence="6 9" id="KW-0119">Carbohydrate metabolism</keyword>
<keyword evidence="3" id="KW-0858">Xylan degradation</keyword>
<evidence type="ECO:0000313" key="13">
    <source>
        <dbReference type="Proteomes" id="UP001525961"/>
    </source>
</evidence>
<comment type="similarity">
    <text evidence="2 9">Belongs to the glycosyl hydrolase 10 (cellulase F) family.</text>
</comment>
<evidence type="ECO:0000256" key="10">
    <source>
        <dbReference type="SAM" id="SignalP"/>
    </source>
</evidence>